<proteinExistence type="predicted"/>
<evidence type="ECO:0000256" key="4">
    <source>
        <dbReference type="ARBA" id="ARBA00022982"/>
    </source>
</evidence>
<dbReference type="CDD" id="cd09629">
    <property type="entry name" value="DOMON_CIL1_like"/>
    <property type="match status" value="1"/>
</dbReference>
<evidence type="ECO:0000313" key="9">
    <source>
        <dbReference type="Proteomes" id="UP001346149"/>
    </source>
</evidence>
<dbReference type="PANTHER" id="PTHR23130:SF157">
    <property type="entry name" value="AUXIN-INDUCED IN ROOT CULTURES PROTEIN 12"/>
    <property type="match status" value="1"/>
</dbReference>
<feature type="chain" id="PRO_5042941996" description="DOMON domain-containing protein" evidence="6">
    <location>
        <begin position="28"/>
        <end position="242"/>
    </location>
</feature>
<keyword evidence="2" id="KW-0813">Transport</keyword>
<reference evidence="8 9" key="1">
    <citation type="journal article" date="2023" name="Hortic Res">
        <title>Pangenome of water caltrop reveals structural variations and asymmetric subgenome divergence after allopolyploidization.</title>
        <authorList>
            <person name="Zhang X."/>
            <person name="Chen Y."/>
            <person name="Wang L."/>
            <person name="Yuan Y."/>
            <person name="Fang M."/>
            <person name="Shi L."/>
            <person name="Lu R."/>
            <person name="Comes H.P."/>
            <person name="Ma Y."/>
            <person name="Chen Y."/>
            <person name="Huang G."/>
            <person name="Zhou Y."/>
            <person name="Zheng Z."/>
            <person name="Qiu Y."/>
        </authorList>
    </citation>
    <scope>NUCLEOTIDE SEQUENCE [LARGE SCALE GENOMIC DNA]</scope>
    <source>
        <strain evidence="8">F231</strain>
    </source>
</reference>
<keyword evidence="4" id="KW-0249">Electron transport</keyword>
<feature type="domain" description="DOMON" evidence="7">
    <location>
        <begin position="53"/>
        <end position="163"/>
    </location>
</feature>
<evidence type="ECO:0000256" key="5">
    <source>
        <dbReference type="ARBA" id="ARBA00023136"/>
    </source>
</evidence>
<dbReference type="AlphaFoldDB" id="A0AAN7R8S4"/>
<dbReference type="InterPro" id="IPR005018">
    <property type="entry name" value="DOMON_domain"/>
</dbReference>
<dbReference type="InterPro" id="IPR045265">
    <property type="entry name" value="AIR12_DOMON"/>
</dbReference>
<dbReference type="PANTHER" id="PTHR23130">
    <property type="entry name" value="CYTOCHROME B561 AND DOMON DOMAIN-CONTAINING PROTEIN"/>
    <property type="match status" value="1"/>
</dbReference>
<evidence type="ECO:0000256" key="1">
    <source>
        <dbReference type="ARBA" id="ARBA00004370"/>
    </source>
</evidence>
<dbReference type="PROSITE" id="PS50836">
    <property type="entry name" value="DOMON"/>
    <property type="match status" value="1"/>
</dbReference>
<comment type="caution">
    <text evidence="8">The sequence shown here is derived from an EMBL/GenBank/DDBJ whole genome shotgun (WGS) entry which is preliminary data.</text>
</comment>
<sequence>MASLSLLPILRLSLALLLVAMASPAESLTCKSRDVTDSSSGMAYANCTDLLYLGAYLHYTYNAANSSLSIAFIAVSTGWISWAINPTAQGMVGAQALMALKTENGSVVAKTFNISSYHSIVESKLSFDVWNLKADVKNGTTRLFGSVTVPADATSLNQVWQVGDRVNGILPRIHSMEPDHKKSMGTLFLAANTTASAGGGGSATPEVARTPTPASGAPGIQKAFSCALSMMSTLLLCLMGFR</sequence>
<organism evidence="8 9">
    <name type="scientific">Trapa natans</name>
    <name type="common">Water chestnut</name>
    <dbReference type="NCBI Taxonomy" id="22666"/>
    <lineage>
        <taxon>Eukaryota</taxon>
        <taxon>Viridiplantae</taxon>
        <taxon>Streptophyta</taxon>
        <taxon>Embryophyta</taxon>
        <taxon>Tracheophyta</taxon>
        <taxon>Spermatophyta</taxon>
        <taxon>Magnoliopsida</taxon>
        <taxon>eudicotyledons</taxon>
        <taxon>Gunneridae</taxon>
        <taxon>Pentapetalae</taxon>
        <taxon>rosids</taxon>
        <taxon>malvids</taxon>
        <taxon>Myrtales</taxon>
        <taxon>Lythraceae</taxon>
        <taxon>Trapa</taxon>
    </lineage>
</organism>
<evidence type="ECO:0000256" key="2">
    <source>
        <dbReference type="ARBA" id="ARBA00022448"/>
    </source>
</evidence>
<keyword evidence="3 6" id="KW-0732">Signal</keyword>
<keyword evidence="9" id="KW-1185">Reference proteome</keyword>
<dbReference type="Proteomes" id="UP001346149">
    <property type="component" value="Unassembled WGS sequence"/>
</dbReference>
<evidence type="ECO:0000259" key="7">
    <source>
        <dbReference type="PROSITE" id="PS50836"/>
    </source>
</evidence>
<dbReference type="GO" id="GO:0016020">
    <property type="term" value="C:membrane"/>
    <property type="evidence" value="ECO:0007669"/>
    <property type="project" value="UniProtKB-SubCell"/>
</dbReference>
<evidence type="ECO:0000256" key="3">
    <source>
        <dbReference type="ARBA" id="ARBA00022729"/>
    </source>
</evidence>
<dbReference type="Pfam" id="PF04526">
    <property type="entry name" value="DUF568"/>
    <property type="match status" value="1"/>
</dbReference>
<accession>A0AAN7R8S4</accession>
<evidence type="ECO:0000256" key="6">
    <source>
        <dbReference type="SAM" id="SignalP"/>
    </source>
</evidence>
<keyword evidence="5" id="KW-0472">Membrane</keyword>
<feature type="signal peptide" evidence="6">
    <location>
        <begin position="1"/>
        <end position="27"/>
    </location>
</feature>
<evidence type="ECO:0000313" key="8">
    <source>
        <dbReference type="EMBL" id="KAK4793952.1"/>
    </source>
</evidence>
<name>A0AAN7R8S4_TRANT</name>
<comment type="subcellular location">
    <subcellularLocation>
        <location evidence="1">Membrane</location>
    </subcellularLocation>
</comment>
<dbReference type="EMBL" id="JAXQNO010000007">
    <property type="protein sequence ID" value="KAK4793952.1"/>
    <property type="molecule type" value="Genomic_DNA"/>
</dbReference>
<gene>
    <name evidence="8" type="ORF">SAY86_011946</name>
</gene>
<protein>
    <recommendedName>
        <fullName evidence="7">DOMON domain-containing protein</fullName>
    </recommendedName>
</protein>